<dbReference type="CDD" id="cd05403">
    <property type="entry name" value="NT_KNTase_like"/>
    <property type="match status" value="1"/>
</dbReference>
<accession>A0A348AIP4</accession>
<evidence type="ECO:0000256" key="4">
    <source>
        <dbReference type="ARBA" id="ARBA00022695"/>
    </source>
</evidence>
<dbReference type="GO" id="GO:0005524">
    <property type="term" value="F:ATP binding"/>
    <property type="evidence" value="ECO:0007669"/>
    <property type="project" value="UniProtKB-KW"/>
</dbReference>
<dbReference type="InterPro" id="IPR002934">
    <property type="entry name" value="Polymerase_NTP_transf_dom"/>
</dbReference>
<evidence type="ECO:0000313" key="11">
    <source>
        <dbReference type="EMBL" id="BBB90942.1"/>
    </source>
</evidence>
<proteinExistence type="inferred from homology"/>
<dbReference type="PANTHER" id="PTHR33571">
    <property type="entry name" value="SSL8005 PROTEIN"/>
    <property type="match status" value="1"/>
</dbReference>
<evidence type="ECO:0000256" key="7">
    <source>
        <dbReference type="ARBA" id="ARBA00022840"/>
    </source>
</evidence>
<organism evidence="11 12">
    <name type="scientific">Methylomusa anaerophila</name>
    <dbReference type="NCBI Taxonomy" id="1930071"/>
    <lineage>
        <taxon>Bacteria</taxon>
        <taxon>Bacillati</taxon>
        <taxon>Bacillota</taxon>
        <taxon>Negativicutes</taxon>
        <taxon>Selenomonadales</taxon>
        <taxon>Sporomusaceae</taxon>
        <taxon>Methylomusa</taxon>
    </lineage>
</organism>
<dbReference type="Proteomes" id="UP000276437">
    <property type="component" value="Chromosome"/>
</dbReference>
<keyword evidence="4" id="KW-0548">Nucleotidyltransferase</keyword>
<dbReference type="RefSeq" id="WP_126307977.1">
    <property type="nucleotide sequence ID" value="NZ_AP018449.1"/>
</dbReference>
<keyword evidence="8" id="KW-0460">Magnesium</keyword>
<comment type="cofactor">
    <cofactor evidence="1">
        <name>Mg(2+)</name>
        <dbReference type="ChEBI" id="CHEBI:18420"/>
    </cofactor>
</comment>
<dbReference type="GO" id="GO:0046872">
    <property type="term" value="F:metal ion binding"/>
    <property type="evidence" value="ECO:0007669"/>
    <property type="project" value="UniProtKB-KW"/>
</dbReference>
<dbReference type="KEGG" id="mana:MAMMFC1_01609"/>
<evidence type="ECO:0000259" key="10">
    <source>
        <dbReference type="Pfam" id="PF01909"/>
    </source>
</evidence>
<reference evidence="11 12" key="1">
    <citation type="journal article" date="2018" name="Int. J. Syst. Evol. Microbiol.">
        <title>Methylomusa anaerophila gen. nov., sp. nov., an anaerobic methanol-utilizing bacterium isolated from a microbial fuel cell.</title>
        <authorList>
            <person name="Amano N."/>
            <person name="Yamamuro A."/>
            <person name="Miyahara M."/>
            <person name="Kouzuma A."/>
            <person name="Abe T."/>
            <person name="Watanabe K."/>
        </authorList>
    </citation>
    <scope>NUCLEOTIDE SEQUENCE [LARGE SCALE GENOMIC DNA]</scope>
    <source>
        <strain evidence="11 12">MMFC1</strain>
    </source>
</reference>
<protein>
    <submittedName>
        <fullName evidence="11">Nucleotidyltransferase domain protein</fullName>
    </submittedName>
</protein>
<keyword evidence="5" id="KW-0479">Metal-binding</keyword>
<name>A0A348AIP4_9FIRM</name>
<evidence type="ECO:0000256" key="3">
    <source>
        <dbReference type="ARBA" id="ARBA00022679"/>
    </source>
</evidence>
<sequence>MSKITELTIDSIKDTLARDKERLTAKYHLSEIGVFGSYTRNEQHVRSDIDILVDFNQVISAFQFIDLKYELSDMLGAKVDLVSKKALKPRIGKRILDEVQYI</sequence>
<feature type="domain" description="Polymerase nucleotidyl transferase" evidence="10">
    <location>
        <begin position="21"/>
        <end position="102"/>
    </location>
</feature>
<gene>
    <name evidence="11" type="ORF">MAMMFC1_01609</name>
</gene>
<dbReference type="Gene3D" id="3.30.460.10">
    <property type="entry name" value="Beta Polymerase, domain 2"/>
    <property type="match status" value="1"/>
</dbReference>
<evidence type="ECO:0000256" key="5">
    <source>
        <dbReference type="ARBA" id="ARBA00022723"/>
    </source>
</evidence>
<evidence type="ECO:0000256" key="6">
    <source>
        <dbReference type="ARBA" id="ARBA00022741"/>
    </source>
</evidence>
<dbReference type="SUPFAM" id="SSF81301">
    <property type="entry name" value="Nucleotidyltransferase"/>
    <property type="match status" value="1"/>
</dbReference>
<keyword evidence="6" id="KW-0547">Nucleotide-binding</keyword>
<dbReference type="OrthoDB" id="9809668at2"/>
<evidence type="ECO:0000313" key="12">
    <source>
        <dbReference type="Proteomes" id="UP000276437"/>
    </source>
</evidence>
<keyword evidence="7" id="KW-0067">ATP-binding</keyword>
<dbReference type="Pfam" id="PF01909">
    <property type="entry name" value="NTP_transf_2"/>
    <property type="match status" value="1"/>
</dbReference>
<keyword evidence="12" id="KW-1185">Reference proteome</keyword>
<dbReference type="AlphaFoldDB" id="A0A348AIP4"/>
<evidence type="ECO:0000256" key="1">
    <source>
        <dbReference type="ARBA" id="ARBA00001946"/>
    </source>
</evidence>
<evidence type="ECO:0000256" key="2">
    <source>
        <dbReference type="ARBA" id="ARBA00022649"/>
    </source>
</evidence>
<evidence type="ECO:0000256" key="9">
    <source>
        <dbReference type="ARBA" id="ARBA00038276"/>
    </source>
</evidence>
<keyword evidence="3 11" id="KW-0808">Transferase</keyword>
<dbReference type="InterPro" id="IPR043519">
    <property type="entry name" value="NT_sf"/>
</dbReference>
<evidence type="ECO:0000256" key="8">
    <source>
        <dbReference type="ARBA" id="ARBA00022842"/>
    </source>
</evidence>
<dbReference type="GO" id="GO:0016779">
    <property type="term" value="F:nucleotidyltransferase activity"/>
    <property type="evidence" value="ECO:0007669"/>
    <property type="project" value="UniProtKB-KW"/>
</dbReference>
<comment type="similarity">
    <text evidence="9">Belongs to the MntA antitoxin family.</text>
</comment>
<dbReference type="InterPro" id="IPR052038">
    <property type="entry name" value="Type-VII_TA_antitoxin"/>
</dbReference>
<keyword evidence="2" id="KW-1277">Toxin-antitoxin system</keyword>
<dbReference type="PANTHER" id="PTHR33571:SF19">
    <property type="entry name" value="PROTEIN ADENYLYLTRANSFERASE MJ0128-RELATED"/>
    <property type="match status" value="1"/>
</dbReference>
<dbReference type="EMBL" id="AP018449">
    <property type="protein sequence ID" value="BBB90942.1"/>
    <property type="molecule type" value="Genomic_DNA"/>
</dbReference>